<keyword evidence="2" id="KW-0732">Signal</keyword>
<gene>
    <name evidence="3" type="ORF">IAB46_03680</name>
</gene>
<feature type="region of interest" description="Disordered" evidence="1">
    <location>
        <begin position="22"/>
        <end position="48"/>
    </location>
</feature>
<comment type="caution">
    <text evidence="3">The sequence shown here is derived from an EMBL/GenBank/DDBJ whole genome shotgun (WGS) entry which is preliminary data.</text>
</comment>
<evidence type="ECO:0000313" key="3">
    <source>
        <dbReference type="EMBL" id="HIS46657.1"/>
    </source>
</evidence>
<name>A0A9D1F420_9FIRM</name>
<evidence type="ECO:0000256" key="1">
    <source>
        <dbReference type="SAM" id="MobiDB-lite"/>
    </source>
</evidence>
<dbReference type="PROSITE" id="PS51257">
    <property type="entry name" value="PROKAR_LIPOPROTEIN"/>
    <property type="match status" value="1"/>
</dbReference>
<accession>A0A9D1F420</accession>
<feature type="chain" id="PRO_5039117921" evidence="2">
    <location>
        <begin position="19"/>
        <end position="289"/>
    </location>
</feature>
<evidence type="ECO:0000256" key="2">
    <source>
        <dbReference type="SAM" id="SignalP"/>
    </source>
</evidence>
<proteinExistence type="predicted"/>
<sequence length="289" mass="31546">MKKLIGILSLVLALGVMGCGSDNTSQSNTETQDSQTAAGSETAQETDAQEAMRAVYLENGNGNMFVSIEQETPFTGTLPEDISDEDGNAITADDLNNGDVVDIYGDGIMLNSYPGQYPGISKLVRVEKENQEYVEKYQELMDQFFPAPDTSEPPELSLNYHQTDAIVTAACDQFGYTWEFTDENGESQVVIADTSHVLQSDDLAQLTLEGETQMTVMASYKPESITVSRWESAQREGSKETIPEGESVAVEELEDGLTFTAEPGYIYEIIGAWPEGEVTYGFEAVAQNS</sequence>
<reference evidence="3" key="2">
    <citation type="journal article" date="2021" name="PeerJ">
        <title>Extensive microbial diversity within the chicken gut microbiome revealed by metagenomics and culture.</title>
        <authorList>
            <person name="Gilroy R."/>
            <person name="Ravi A."/>
            <person name="Getino M."/>
            <person name="Pursley I."/>
            <person name="Horton D.L."/>
            <person name="Alikhan N.F."/>
            <person name="Baker D."/>
            <person name="Gharbi K."/>
            <person name="Hall N."/>
            <person name="Watson M."/>
            <person name="Adriaenssens E.M."/>
            <person name="Foster-Nyarko E."/>
            <person name="Jarju S."/>
            <person name="Secka A."/>
            <person name="Antonio M."/>
            <person name="Oren A."/>
            <person name="Chaudhuri R.R."/>
            <person name="La Ragione R."/>
            <person name="Hildebrand F."/>
            <person name="Pallen M.J."/>
        </authorList>
    </citation>
    <scope>NUCLEOTIDE SEQUENCE</scope>
    <source>
        <strain evidence="3">CHK178-757</strain>
    </source>
</reference>
<feature type="signal peptide" evidence="2">
    <location>
        <begin position="1"/>
        <end position="18"/>
    </location>
</feature>
<reference evidence="3" key="1">
    <citation type="submission" date="2020-10" db="EMBL/GenBank/DDBJ databases">
        <authorList>
            <person name="Gilroy R."/>
        </authorList>
    </citation>
    <scope>NUCLEOTIDE SEQUENCE</scope>
    <source>
        <strain evidence="3">CHK178-757</strain>
    </source>
</reference>
<feature type="compositionally biased region" description="Polar residues" evidence="1">
    <location>
        <begin position="22"/>
        <end position="46"/>
    </location>
</feature>
<protein>
    <submittedName>
        <fullName evidence="3">Uncharacterized protein</fullName>
    </submittedName>
</protein>
<evidence type="ECO:0000313" key="4">
    <source>
        <dbReference type="Proteomes" id="UP000823927"/>
    </source>
</evidence>
<organism evidence="3 4">
    <name type="scientific">Candidatus Scybalocola faecigallinarum</name>
    <dbReference type="NCBI Taxonomy" id="2840941"/>
    <lineage>
        <taxon>Bacteria</taxon>
        <taxon>Bacillati</taxon>
        <taxon>Bacillota</taxon>
        <taxon>Clostridia</taxon>
        <taxon>Lachnospirales</taxon>
        <taxon>Lachnospiraceae</taxon>
        <taxon>Lachnospiraceae incertae sedis</taxon>
        <taxon>Candidatus Scybalocola (ex Gilroy et al. 2021)</taxon>
    </lineage>
</organism>
<dbReference type="Proteomes" id="UP000823927">
    <property type="component" value="Unassembled WGS sequence"/>
</dbReference>
<dbReference type="AlphaFoldDB" id="A0A9D1F420"/>
<dbReference type="EMBL" id="DVIT01000014">
    <property type="protein sequence ID" value="HIS46657.1"/>
    <property type="molecule type" value="Genomic_DNA"/>
</dbReference>